<feature type="domain" description="HD" evidence="2">
    <location>
        <begin position="259"/>
        <end position="400"/>
    </location>
</feature>
<dbReference type="SUPFAM" id="SSF109604">
    <property type="entry name" value="HD-domain/PDEase-like"/>
    <property type="match status" value="1"/>
</dbReference>
<sequence length="410" mass="47208">MTNSNRYFFDIIPIDYHCSEEQAIEILEKFPAPELPDGNTYFDLQDQQEGNSIKQRLLLNEYEVRLTRTNKQFLKMSFSNNAGMIQAKMWDNQGAIDRYLPLLEAHTIFEVEGVVDVFNGNKSITVNRLTAQHEDVNPFALLPYTKMDIPNLTVELFSYLHELSEPYQSIAIAAMEHFWNDFRLAPAAKGYHHNYLGGLLKHTIGLMRITRYICTIEKDHVEAIIKLIQVVEKAYKKEIYQSYKTENDQSNPLVWRDTIDHLYKMLQGLIACKEETPPYDLLITAILYHDIGKLLEYDHAGLSFHPFKFLFPTADHKILSDRKQAGIAMDSLGVMVGHIPYGMLLLTKIIETEKIELPVAAIHELIHCILCHHGLPEWGSAVRAPQTLSGYLIHIVDYLDSRFENTELVK</sequence>
<dbReference type="PANTHER" id="PTHR37294:SF1">
    <property type="entry name" value="3'-5' EXORIBONUCLEASE YHAM"/>
    <property type="match status" value="1"/>
</dbReference>
<dbReference type="Proteomes" id="UP001084197">
    <property type="component" value="Unassembled WGS sequence"/>
</dbReference>
<name>A0A9J6RD86_9BACI</name>
<dbReference type="CDD" id="cd00077">
    <property type="entry name" value="HDc"/>
    <property type="match status" value="1"/>
</dbReference>
<evidence type="ECO:0000313" key="3">
    <source>
        <dbReference type="EMBL" id="MCZ0703315.1"/>
    </source>
</evidence>
<evidence type="ECO:0000259" key="2">
    <source>
        <dbReference type="Pfam" id="PF01966"/>
    </source>
</evidence>
<dbReference type="EMBL" id="JAPRAT010000015">
    <property type="protein sequence ID" value="MCZ0703315.1"/>
    <property type="molecule type" value="Genomic_DNA"/>
</dbReference>
<dbReference type="Pfam" id="PF01966">
    <property type="entry name" value="HD"/>
    <property type="match status" value="1"/>
</dbReference>
<evidence type="ECO:0000313" key="4">
    <source>
        <dbReference type="Proteomes" id="UP001084197"/>
    </source>
</evidence>
<protein>
    <submittedName>
        <fullName evidence="3">HD domain-containing protein</fullName>
    </submittedName>
</protein>
<reference evidence="3" key="1">
    <citation type="submission" date="2022-11" db="EMBL/GenBank/DDBJ databases">
        <title>WGS of Natronobacillus azotifigens 24KS-1, an anaerobic diazotrophic haloalkaliphile from soda-rich habitats.</title>
        <authorList>
            <person name="Sorokin D.Y."/>
            <person name="Merkel A.Y."/>
        </authorList>
    </citation>
    <scope>NUCLEOTIDE SEQUENCE</scope>
    <source>
        <strain evidence="3">24KS-1</strain>
    </source>
</reference>
<dbReference type="InterPro" id="IPR003607">
    <property type="entry name" value="HD/PDEase_dom"/>
</dbReference>
<dbReference type="InterPro" id="IPR006674">
    <property type="entry name" value="HD_domain"/>
</dbReference>
<dbReference type="GO" id="GO:0031125">
    <property type="term" value="P:rRNA 3'-end processing"/>
    <property type="evidence" value="ECO:0007669"/>
    <property type="project" value="TreeGrafter"/>
</dbReference>
<dbReference type="GO" id="GO:0016787">
    <property type="term" value="F:hydrolase activity"/>
    <property type="evidence" value="ECO:0007669"/>
    <property type="project" value="UniProtKB-KW"/>
</dbReference>
<dbReference type="PANTHER" id="PTHR37294">
    <property type="entry name" value="3'-5' EXORIBONUCLEASE YHAM"/>
    <property type="match status" value="1"/>
</dbReference>
<dbReference type="AlphaFoldDB" id="A0A9J6RD86"/>
<accession>A0A9J6RD86</accession>
<gene>
    <name evidence="3" type="ORF">OWO01_08820</name>
</gene>
<keyword evidence="4" id="KW-1185">Reference proteome</keyword>
<dbReference type="RefSeq" id="WP_268780085.1">
    <property type="nucleotide sequence ID" value="NZ_JAPRAT010000015.1"/>
</dbReference>
<proteinExistence type="predicted"/>
<organism evidence="3 4">
    <name type="scientific">Natronobacillus azotifigens</name>
    <dbReference type="NCBI Taxonomy" id="472978"/>
    <lineage>
        <taxon>Bacteria</taxon>
        <taxon>Bacillati</taxon>
        <taxon>Bacillota</taxon>
        <taxon>Bacilli</taxon>
        <taxon>Bacillales</taxon>
        <taxon>Bacillaceae</taxon>
        <taxon>Natronobacillus</taxon>
    </lineage>
</organism>
<evidence type="ECO:0000256" key="1">
    <source>
        <dbReference type="ARBA" id="ARBA00022801"/>
    </source>
</evidence>
<keyword evidence="1" id="KW-0378">Hydrolase</keyword>
<dbReference type="InterPro" id="IPR050798">
    <property type="entry name" value="YhaM_exoribonuc/phosphodiest"/>
</dbReference>
<comment type="caution">
    <text evidence="3">The sequence shown here is derived from an EMBL/GenBank/DDBJ whole genome shotgun (WGS) entry which is preliminary data.</text>
</comment>